<dbReference type="InterPro" id="IPR002083">
    <property type="entry name" value="MATH/TRAF_dom"/>
</dbReference>
<reference evidence="3" key="1">
    <citation type="journal article" date="2005" name="Nature">
        <title>The map-based sequence of the rice genome.</title>
        <authorList>
            <consortium name="International rice genome sequencing project (IRGSP)"/>
            <person name="Matsumoto T."/>
            <person name="Wu J."/>
            <person name="Kanamori H."/>
            <person name="Katayose Y."/>
            <person name="Fujisawa M."/>
            <person name="Namiki N."/>
            <person name="Mizuno H."/>
            <person name="Yamamoto K."/>
            <person name="Antonio B.A."/>
            <person name="Baba T."/>
            <person name="Sakata K."/>
            <person name="Nagamura Y."/>
            <person name="Aoki H."/>
            <person name="Arikawa K."/>
            <person name="Arita K."/>
            <person name="Bito T."/>
            <person name="Chiden Y."/>
            <person name="Fujitsuka N."/>
            <person name="Fukunaka R."/>
            <person name="Hamada M."/>
            <person name="Harada C."/>
            <person name="Hayashi A."/>
            <person name="Hijishita S."/>
            <person name="Honda M."/>
            <person name="Hosokawa S."/>
            <person name="Ichikawa Y."/>
            <person name="Idonuma A."/>
            <person name="Iijima M."/>
            <person name="Ikeda M."/>
            <person name="Ikeno M."/>
            <person name="Ito K."/>
            <person name="Ito S."/>
            <person name="Ito T."/>
            <person name="Ito Y."/>
            <person name="Ito Y."/>
            <person name="Iwabuchi A."/>
            <person name="Kamiya K."/>
            <person name="Karasawa W."/>
            <person name="Kurita K."/>
            <person name="Katagiri S."/>
            <person name="Kikuta A."/>
            <person name="Kobayashi H."/>
            <person name="Kobayashi N."/>
            <person name="Machita K."/>
            <person name="Maehara T."/>
            <person name="Masukawa M."/>
            <person name="Mizubayashi T."/>
            <person name="Mukai Y."/>
            <person name="Nagasaki H."/>
            <person name="Nagata Y."/>
            <person name="Naito S."/>
            <person name="Nakashima M."/>
            <person name="Nakama Y."/>
            <person name="Nakamichi Y."/>
            <person name="Nakamura M."/>
            <person name="Meguro A."/>
            <person name="Negishi M."/>
            <person name="Ohta I."/>
            <person name="Ohta T."/>
            <person name="Okamoto M."/>
            <person name="Ono N."/>
            <person name="Saji S."/>
            <person name="Sakaguchi M."/>
            <person name="Sakai K."/>
            <person name="Shibata M."/>
            <person name="Shimokawa T."/>
            <person name="Song J."/>
            <person name="Takazaki Y."/>
            <person name="Terasawa K."/>
            <person name="Tsugane M."/>
            <person name="Tsuji K."/>
            <person name="Ueda S."/>
            <person name="Waki K."/>
            <person name="Yamagata H."/>
            <person name="Yamamoto M."/>
            <person name="Yamamoto S."/>
            <person name="Yamane H."/>
            <person name="Yoshiki S."/>
            <person name="Yoshihara R."/>
            <person name="Yukawa K."/>
            <person name="Zhong H."/>
            <person name="Yano M."/>
            <person name="Yuan Q."/>
            <person name="Ouyang S."/>
            <person name="Liu J."/>
            <person name="Jones K.M."/>
            <person name="Gansberger K."/>
            <person name="Moffat K."/>
            <person name="Hill J."/>
            <person name="Bera J."/>
            <person name="Fadrosh D."/>
            <person name="Jin S."/>
            <person name="Johri S."/>
            <person name="Kim M."/>
            <person name="Overton L."/>
            <person name="Reardon M."/>
            <person name="Tsitrin T."/>
            <person name="Vuong H."/>
            <person name="Weaver B."/>
            <person name="Ciecko A."/>
            <person name="Tallon L."/>
            <person name="Jackson J."/>
            <person name="Pai G."/>
            <person name="Aken S.V."/>
            <person name="Utterback T."/>
            <person name="Reidmuller S."/>
            <person name="Feldblyum T."/>
            <person name="Hsiao J."/>
            <person name="Zismann V."/>
            <person name="Iobst S."/>
            <person name="de Vazeille A.R."/>
            <person name="Buell C.R."/>
            <person name="Ying K."/>
            <person name="Li Y."/>
            <person name="Lu T."/>
            <person name="Huang Y."/>
            <person name="Zhao Q."/>
            <person name="Feng Q."/>
            <person name="Zhang L."/>
            <person name="Zhu J."/>
            <person name="Weng Q."/>
            <person name="Mu J."/>
            <person name="Lu Y."/>
            <person name="Fan D."/>
            <person name="Liu Y."/>
            <person name="Guan J."/>
            <person name="Zhang Y."/>
            <person name="Yu S."/>
            <person name="Liu X."/>
            <person name="Zhang Y."/>
            <person name="Hong G."/>
            <person name="Han B."/>
            <person name="Choisne N."/>
            <person name="Demange N."/>
            <person name="Orjeda G."/>
            <person name="Samain S."/>
            <person name="Cattolico L."/>
            <person name="Pelletier E."/>
            <person name="Couloux A."/>
            <person name="Segurens B."/>
            <person name="Wincker P."/>
            <person name="D'Hont A."/>
            <person name="Scarpelli C."/>
            <person name="Weissenbach J."/>
            <person name="Salanoubat M."/>
            <person name="Quetier F."/>
            <person name="Yu Y."/>
            <person name="Kim H.R."/>
            <person name="Rambo T."/>
            <person name="Currie J."/>
            <person name="Collura K."/>
            <person name="Luo M."/>
            <person name="Yang T."/>
            <person name="Ammiraju J.S.S."/>
            <person name="Engler F."/>
            <person name="Soderlund C."/>
            <person name="Wing R.A."/>
            <person name="Palmer L.E."/>
            <person name="de la Bastide M."/>
            <person name="Spiegel L."/>
            <person name="Nascimento L."/>
            <person name="Zutavern T."/>
            <person name="O'Shaughnessy A."/>
            <person name="Dike S."/>
            <person name="Dedhia N."/>
            <person name="Preston R."/>
            <person name="Balija V."/>
            <person name="McCombie W.R."/>
            <person name="Chow T."/>
            <person name="Chen H."/>
            <person name="Chung M."/>
            <person name="Chen C."/>
            <person name="Shaw J."/>
            <person name="Wu H."/>
            <person name="Hsiao K."/>
            <person name="Chao Y."/>
            <person name="Chu M."/>
            <person name="Cheng C."/>
            <person name="Hour A."/>
            <person name="Lee P."/>
            <person name="Lin S."/>
            <person name="Lin Y."/>
            <person name="Liou J."/>
            <person name="Liu S."/>
            <person name="Hsing Y."/>
            <person name="Raghuvanshi S."/>
            <person name="Mohanty A."/>
            <person name="Bharti A.K."/>
            <person name="Gaur A."/>
            <person name="Gupta V."/>
            <person name="Kumar D."/>
            <person name="Ravi V."/>
            <person name="Vij S."/>
            <person name="Kapur A."/>
            <person name="Khurana P."/>
            <person name="Khurana P."/>
            <person name="Khurana J.P."/>
            <person name="Tyagi A.K."/>
            <person name="Gaikwad K."/>
            <person name="Singh A."/>
            <person name="Dalal V."/>
            <person name="Srivastava S."/>
            <person name="Dixit A."/>
            <person name="Pal A.K."/>
            <person name="Ghazi I.A."/>
            <person name="Yadav M."/>
            <person name="Pandit A."/>
            <person name="Bhargava A."/>
            <person name="Sureshbabu K."/>
            <person name="Batra K."/>
            <person name="Sharma T.R."/>
            <person name="Mohapatra T."/>
            <person name="Singh N.K."/>
            <person name="Messing J."/>
            <person name="Nelson A.B."/>
            <person name="Fuks G."/>
            <person name="Kavchok S."/>
            <person name="Keizer G."/>
            <person name="Linton E."/>
            <person name="Llaca V."/>
            <person name="Song R."/>
            <person name="Tanyolac B."/>
            <person name="Young S."/>
            <person name="Ho-Il K."/>
            <person name="Hahn J.H."/>
            <person name="Sangsakoo G."/>
            <person name="Vanavichit A."/>
            <person name="de Mattos Luiz.A.T."/>
            <person name="Zimmer P.D."/>
            <person name="Malone G."/>
            <person name="Dellagostin O."/>
            <person name="de Oliveira A.C."/>
            <person name="Bevan M."/>
            <person name="Bancroft I."/>
            <person name="Minx P."/>
            <person name="Cordum H."/>
            <person name="Wilson R."/>
            <person name="Cheng Z."/>
            <person name="Jin W."/>
            <person name="Jiang J."/>
            <person name="Leong S.A."/>
            <person name="Iwama H."/>
            <person name="Gojobori T."/>
            <person name="Itoh T."/>
            <person name="Niimura Y."/>
            <person name="Fujii Y."/>
            <person name="Habara T."/>
            <person name="Sakai H."/>
            <person name="Sato Y."/>
            <person name="Wilson G."/>
            <person name="Kumar K."/>
            <person name="McCouch S."/>
            <person name="Juretic N."/>
            <person name="Hoen D."/>
            <person name="Wright S."/>
            <person name="Bruskiewich R."/>
            <person name="Bureau T."/>
            <person name="Miyao A."/>
            <person name="Hirochika H."/>
            <person name="Nishikawa T."/>
            <person name="Kadowaki K."/>
            <person name="Sugiura M."/>
            <person name="Burr B."/>
            <person name="Sasaki T."/>
        </authorList>
    </citation>
    <scope>NUCLEOTIDE SEQUENCE [LARGE SCALE GENOMIC DNA]</scope>
    <source>
        <strain evidence="3">cv. Nipponbare</strain>
    </source>
</reference>
<feature type="domain" description="MATH" evidence="1">
    <location>
        <begin position="115"/>
        <end position="198"/>
    </location>
</feature>
<dbReference type="Proteomes" id="UP000000763">
    <property type="component" value="Chromosome 10"/>
</dbReference>
<dbReference type="Pfam" id="PF22486">
    <property type="entry name" value="MATH_2"/>
    <property type="match status" value="1"/>
</dbReference>
<evidence type="ECO:0000313" key="3">
    <source>
        <dbReference type="Proteomes" id="UP000000763"/>
    </source>
</evidence>
<dbReference type="SUPFAM" id="SSF49599">
    <property type="entry name" value="TRAF domain-like"/>
    <property type="match status" value="2"/>
</dbReference>
<dbReference type="Gene3D" id="2.60.210.10">
    <property type="entry name" value="Apoptosis, Tumor Necrosis Factor Receptor Associated Protein 2, Chain A"/>
    <property type="match status" value="1"/>
</dbReference>
<dbReference type="AlphaFoldDB" id="Q8W365"/>
<gene>
    <name evidence="2" type="primary">OSJNBa0029C15.24</name>
</gene>
<sequence>MPPTATLPPIAAAGASAARGCHLLRIDGNTDFISFHLSLDNGDESATTAEPVVAQATFCLLDRRPSAAGAVLHHHHHHQRLLGEQVTGVRLREGEAGELGVRAHQRRLPPSDAINTDFISFHLSLDDGDESATTAEPVVVQATPSASTAAGSRSPKPSYTITTPNDFSVNKSWGDERFIEREKMESSESELINDDCLVPHLRMPRQRHGGGSWVAVFHGGAPGTKNHGRIPWRSSWNQEPWPYSCPTKNRIIRIRS</sequence>
<protein>
    <submittedName>
        <fullName evidence="2">MATH domain containing protein</fullName>
    </submittedName>
</protein>
<reference evidence="3" key="2">
    <citation type="journal article" date="2008" name="Nucleic Acids Res.">
        <title>The rice annotation project database (RAP-DB): 2008 update.</title>
        <authorList>
            <consortium name="The rice annotation project (RAP)"/>
        </authorList>
    </citation>
    <scope>GENOME REANNOTATION</scope>
    <source>
        <strain evidence="3">cv. Nipponbare</strain>
    </source>
</reference>
<organism evidence="2 3">
    <name type="scientific">Oryza sativa subsp. japonica</name>
    <name type="common">Rice</name>
    <dbReference type="NCBI Taxonomy" id="39947"/>
    <lineage>
        <taxon>Eukaryota</taxon>
        <taxon>Viridiplantae</taxon>
        <taxon>Streptophyta</taxon>
        <taxon>Embryophyta</taxon>
        <taxon>Tracheophyta</taxon>
        <taxon>Spermatophyta</taxon>
        <taxon>Magnoliopsida</taxon>
        <taxon>Liliopsida</taxon>
        <taxon>Poales</taxon>
        <taxon>Poaceae</taxon>
        <taxon>BOP clade</taxon>
        <taxon>Oryzoideae</taxon>
        <taxon>Oryzeae</taxon>
        <taxon>Oryzinae</taxon>
        <taxon>Oryza</taxon>
        <taxon>Oryza sativa</taxon>
    </lineage>
</organism>
<name>Q8W365_ORYSJ</name>
<dbReference type="InterPro" id="IPR008974">
    <property type="entry name" value="TRAF-like"/>
</dbReference>
<accession>Q8W365</accession>
<dbReference type="EMBL" id="AC087182">
    <property type="protein sequence ID" value="AAL59045.1"/>
    <property type="molecule type" value="Genomic_DNA"/>
</dbReference>
<evidence type="ECO:0000259" key="1">
    <source>
        <dbReference type="Pfam" id="PF22486"/>
    </source>
</evidence>
<proteinExistence type="predicted"/>
<evidence type="ECO:0000313" key="2">
    <source>
        <dbReference type="EMBL" id="AAL59045.1"/>
    </source>
</evidence>
<dbReference type="CDD" id="cd00121">
    <property type="entry name" value="MATH"/>
    <property type="match status" value="1"/>
</dbReference>